<reference evidence="11 12" key="1">
    <citation type="submission" date="2023-07" db="EMBL/GenBank/DDBJ databases">
        <title>Genomic Encyclopedia of Type Strains, Phase IV (KMG-IV): sequencing the most valuable type-strain genomes for metagenomic binning, comparative biology and taxonomic classification.</title>
        <authorList>
            <person name="Goeker M."/>
        </authorList>
    </citation>
    <scope>NUCLEOTIDE SEQUENCE [LARGE SCALE GENOMIC DNA]</scope>
    <source>
        <strain evidence="11 12">DSM 17740</strain>
    </source>
</reference>
<evidence type="ECO:0000259" key="10">
    <source>
        <dbReference type="Pfam" id="PF25198"/>
    </source>
</evidence>
<evidence type="ECO:0000313" key="11">
    <source>
        <dbReference type="EMBL" id="MDQ0338932.1"/>
    </source>
</evidence>
<comment type="subcellular location">
    <subcellularLocation>
        <location evidence="1">Membrane</location>
        <topology evidence="1">Lipid-anchor</topology>
    </subcellularLocation>
</comment>
<feature type="signal peptide" evidence="8">
    <location>
        <begin position="1"/>
        <end position="21"/>
    </location>
</feature>
<gene>
    <name evidence="11" type="ORF">J2S00_001718</name>
</gene>
<dbReference type="RefSeq" id="WP_307338092.1">
    <property type="nucleotide sequence ID" value="NZ_JAUSUQ010000005.1"/>
</dbReference>
<feature type="domain" description="Spore germination GerAC-like C-terminal" evidence="9">
    <location>
        <begin position="219"/>
        <end position="384"/>
    </location>
</feature>
<comment type="caution">
    <text evidence="11">The sequence shown here is derived from an EMBL/GenBank/DDBJ whole genome shotgun (WGS) entry which is preliminary data.</text>
</comment>
<dbReference type="EMBL" id="JAUSUQ010000005">
    <property type="protein sequence ID" value="MDQ0338932.1"/>
    <property type="molecule type" value="Genomic_DNA"/>
</dbReference>
<proteinExistence type="inferred from homology"/>
<evidence type="ECO:0000256" key="8">
    <source>
        <dbReference type="SAM" id="SignalP"/>
    </source>
</evidence>
<evidence type="ECO:0000256" key="2">
    <source>
        <dbReference type="ARBA" id="ARBA00007886"/>
    </source>
</evidence>
<accession>A0ABU0CR88</accession>
<evidence type="ECO:0000256" key="7">
    <source>
        <dbReference type="ARBA" id="ARBA00023288"/>
    </source>
</evidence>
<comment type="similarity">
    <text evidence="2">Belongs to the GerABKC lipoprotein family.</text>
</comment>
<evidence type="ECO:0000313" key="12">
    <source>
        <dbReference type="Proteomes" id="UP001232445"/>
    </source>
</evidence>
<keyword evidence="5" id="KW-0472">Membrane</keyword>
<dbReference type="InterPro" id="IPR046953">
    <property type="entry name" value="Spore_GerAC-like_C"/>
</dbReference>
<name>A0ABU0CR88_9BACI</name>
<dbReference type="Proteomes" id="UP001232445">
    <property type="component" value="Unassembled WGS sequence"/>
</dbReference>
<dbReference type="NCBIfam" id="TIGR02887">
    <property type="entry name" value="spore_ger_x_C"/>
    <property type="match status" value="1"/>
</dbReference>
<evidence type="ECO:0000256" key="1">
    <source>
        <dbReference type="ARBA" id="ARBA00004635"/>
    </source>
</evidence>
<dbReference type="InterPro" id="IPR038501">
    <property type="entry name" value="Spore_GerAC_C_sf"/>
</dbReference>
<keyword evidence="4 8" id="KW-0732">Signal</keyword>
<keyword evidence="12" id="KW-1185">Reference proteome</keyword>
<protein>
    <submittedName>
        <fullName evidence="11">Ger(X)C family germination protein</fullName>
    </submittedName>
</protein>
<evidence type="ECO:0000256" key="3">
    <source>
        <dbReference type="ARBA" id="ARBA00022544"/>
    </source>
</evidence>
<dbReference type="Gene3D" id="3.30.300.210">
    <property type="entry name" value="Nutrient germinant receptor protein C, domain 3"/>
    <property type="match status" value="1"/>
</dbReference>
<feature type="chain" id="PRO_5046038715" evidence="8">
    <location>
        <begin position="22"/>
        <end position="389"/>
    </location>
</feature>
<keyword evidence="6" id="KW-0564">Palmitate</keyword>
<feature type="domain" description="Spore germination protein N-terminal" evidence="10">
    <location>
        <begin position="25"/>
        <end position="210"/>
    </location>
</feature>
<evidence type="ECO:0000256" key="6">
    <source>
        <dbReference type="ARBA" id="ARBA00023139"/>
    </source>
</evidence>
<keyword evidence="3" id="KW-0309">Germination</keyword>
<evidence type="ECO:0000256" key="4">
    <source>
        <dbReference type="ARBA" id="ARBA00022729"/>
    </source>
</evidence>
<dbReference type="InterPro" id="IPR008844">
    <property type="entry name" value="Spore_GerAC-like"/>
</dbReference>
<evidence type="ECO:0000256" key="5">
    <source>
        <dbReference type="ARBA" id="ARBA00023136"/>
    </source>
</evidence>
<dbReference type="PANTHER" id="PTHR35789">
    <property type="entry name" value="SPORE GERMINATION PROTEIN B3"/>
    <property type="match status" value="1"/>
</dbReference>
<dbReference type="Pfam" id="PF05504">
    <property type="entry name" value="Spore_GerAC"/>
    <property type="match status" value="1"/>
</dbReference>
<organism evidence="11 12">
    <name type="scientific">Caldalkalibacillus uzonensis</name>
    <dbReference type="NCBI Taxonomy" id="353224"/>
    <lineage>
        <taxon>Bacteria</taxon>
        <taxon>Bacillati</taxon>
        <taxon>Bacillota</taxon>
        <taxon>Bacilli</taxon>
        <taxon>Bacillales</taxon>
        <taxon>Bacillaceae</taxon>
        <taxon>Caldalkalibacillus</taxon>
    </lineage>
</organism>
<keyword evidence="7" id="KW-0449">Lipoprotein</keyword>
<dbReference type="PROSITE" id="PS51257">
    <property type="entry name" value="PROKAR_LIPOPROTEIN"/>
    <property type="match status" value="1"/>
</dbReference>
<dbReference type="PANTHER" id="PTHR35789:SF1">
    <property type="entry name" value="SPORE GERMINATION PROTEIN B3"/>
    <property type="match status" value="1"/>
</dbReference>
<sequence length="389" mass="43738">MPVLKRLLCLTLTITLLLTTAGCWDRRDLEERISVVAIAVDKPSQEEQNAGQKYKVTIQVPIPIRIAGGAEGGGGGGGGGAESVKVMSATGFSVSQALDNLQKRLNQQLFMGHTRVLVISEEVARERIKEIIDGFRRNPQIRRLLWLLISEGKAEDVLRVYTDLEQVPIVYIMLMLENGARMEELPDISLGDFYIALSSTTFEPQTNYIKADKNEVAWKGVALFKGAKMIGTLTDSEAWILMQLQGMGTGGEFLVSINENDKRHQVLLDPEHLKTKTRIQVNNGQIKASYHVEIEAEVKEKNADIQLNDPAVLEDVAKKAEEQLQNRAHELISKLQTEYGVDALKLGLKLKAYHYKTWEKIDWEKEFPHAIIDVTYDVKIRRTGMQMKL</sequence>
<evidence type="ECO:0000259" key="9">
    <source>
        <dbReference type="Pfam" id="PF05504"/>
    </source>
</evidence>
<dbReference type="Pfam" id="PF25198">
    <property type="entry name" value="Spore_GerAC_N"/>
    <property type="match status" value="1"/>
</dbReference>
<dbReference type="InterPro" id="IPR057336">
    <property type="entry name" value="GerAC_N"/>
</dbReference>